<accession>A0A0F9QUF1</accession>
<feature type="transmembrane region" description="Helical" evidence="1">
    <location>
        <begin position="12"/>
        <end position="34"/>
    </location>
</feature>
<evidence type="ECO:0008006" key="3">
    <source>
        <dbReference type="Google" id="ProtNLM"/>
    </source>
</evidence>
<feature type="transmembrane region" description="Helical" evidence="1">
    <location>
        <begin position="150"/>
        <end position="174"/>
    </location>
</feature>
<comment type="caution">
    <text evidence="2">The sequence shown here is derived from an EMBL/GenBank/DDBJ whole genome shotgun (WGS) entry which is preliminary data.</text>
</comment>
<keyword evidence="1" id="KW-1133">Transmembrane helix</keyword>
<name>A0A0F9QUF1_9ZZZZ</name>
<feature type="transmembrane region" description="Helical" evidence="1">
    <location>
        <begin position="121"/>
        <end position="143"/>
    </location>
</feature>
<evidence type="ECO:0000256" key="1">
    <source>
        <dbReference type="SAM" id="Phobius"/>
    </source>
</evidence>
<organism evidence="2">
    <name type="scientific">marine sediment metagenome</name>
    <dbReference type="NCBI Taxonomy" id="412755"/>
    <lineage>
        <taxon>unclassified sequences</taxon>
        <taxon>metagenomes</taxon>
        <taxon>ecological metagenomes</taxon>
    </lineage>
</organism>
<keyword evidence="1" id="KW-0472">Membrane</keyword>
<proteinExistence type="predicted"/>
<protein>
    <recommendedName>
        <fullName evidence="3">DUF998 domain-containing protein</fullName>
    </recommendedName>
</protein>
<sequence>MENNLKSYTKIGGIFGILSITFGLIGDIIALILFPGYNFLRNSVSYLCIGPGGLFFQFGTALSGIFALIFVLCVIQTLDEESTNPIIKKWAILFAIISCVSFMNLGIFCGSYPIIDLIHGVSAVISWLSGIGYITLFSILMLKELKYPKIIAYVGFIVSSSLSFMIVLFILYYSPGIKEVVMILPLVEWINTFALIFWYFMVSTYLLAK</sequence>
<dbReference type="Pfam" id="PF06197">
    <property type="entry name" value="DUF998"/>
    <property type="match status" value="1"/>
</dbReference>
<evidence type="ECO:0000313" key="2">
    <source>
        <dbReference type="EMBL" id="KKN40647.1"/>
    </source>
</evidence>
<keyword evidence="1" id="KW-0812">Transmembrane</keyword>
<feature type="transmembrane region" description="Helical" evidence="1">
    <location>
        <begin position="54"/>
        <end position="78"/>
    </location>
</feature>
<reference evidence="2" key="1">
    <citation type="journal article" date="2015" name="Nature">
        <title>Complex archaea that bridge the gap between prokaryotes and eukaryotes.</title>
        <authorList>
            <person name="Spang A."/>
            <person name="Saw J.H."/>
            <person name="Jorgensen S.L."/>
            <person name="Zaremba-Niedzwiedzka K."/>
            <person name="Martijn J."/>
            <person name="Lind A.E."/>
            <person name="van Eijk R."/>
            <person name="Schleper C."/>
            <person name="Guy L."/>
            <person name="Ettema T.J."/>
        </authorList>
    </citation>
    <scope>NUCLEOTIDE SEQUENCE</scope>
</reference>
<dbReference type="InterPro" id="IPR009339">
    <property type="entry name" value="DUF998"/>
</dbReference>
<gene>
    <name evidence="2" type="ORF">LCGC14_0731320</name>
</gene>
<dbReference type="AlphaFoldDB" id="A0A0F9QUF1"/>
<dbReference type="EMBL" id="LAZR01001692">
    <property type="protein sequence ID" value="KKN40647.1"/>
    <property type="molecule type" value="Genomic_DNA"/>
</dbReference>
<feature type="transmembrane region" description="Helical" evidence="1">
    <location>
        <begin position="186"/>
        <end position="208"/>
    </location>
</feature>
<feature type="transmembrane region" description="Helical" evidence="1">
    <location>
        <begin position="90"/>
        <end position="115"/>
    </location>
</feature>